<evidence type="ECO:0000313" key="2">
    <source>
        <dbReference type="Proteomes" id="UP001612812"/>
    </source>
</evidence>
<proteinExistence type="predicted"/>
<comment type="caution">
    <text evidence="1">The sequence shown here is derived from an EMBL/GenBank/DDBJ whole genome shotgun (WGS) entry which is preliminary data.</text>
</comment>
<gene>
    <name evidence="1" type="ORF">ACIBP4_28120</name>
</gene>
<dbReference type="EMBL" id="JBITLE010000016">
    <property type="protein sequence ID" value="MFI7266157.1"/>
    <property type="molecule type" value="Genomic_DNA"/>
</dbReference>
<protein>
    <submittedName>
        <fullName evidence="1">Uncharacterized protein</fullName>
    </submittedName>
</protein>
<reference evidence="1 2" key="1">
    <citation type="submission" date="2024-10" db="EMBL/GenBank/DDBJ databases">
        <title>The Natural Products Discovery Center: Release of the First 8490 Sequenced Strains for Exploring Actinobacteria Biosynthetic Diversity.</title>
        <authorList>
            <person name="Kalkreuter E."/>
            <person name="Kautsar S.A."/>
            <person name="Yang D."/>
            <person name="Bader C.D."/>
            <person name="Teijaro C.N."/>
            <person name="Fluegel L."/>
            <person name="Davis C.M."/>
            <person name="Simpson J.R."/>
            <person name="Lauterbach L."/>
            <person name="Steele A.D."/>
            <person name="Gui C."/>
            <person name="Meng S."/>
            <person name="Li G."/>
            <person name="Viehrig K."/>
            <person name="Ye F."/>
            <person name="Su P."/>
            <person name="Kiefer A.F."/>
            <person name="Nichols A."/>
            <person name="Cepeda A.J."/>
            <person name="Yan W."/>
            <person name="Fan B."/>
            <person name="Jiang Y."/>
            <person name="Adhikari A."/>
            <person name="Zheng C.-J."/>
            <person name="Schuster L."/>
            <person name="Cowan T.M."/>
            <person name="Smanski M.J."/>
            <person name="Chevrette M.G."/>
            <person name="De Carvalho L.P.S."/>
            <person name="Shen B."/>
        </authorList>
    </citation>
    <scope>NUCLEOTIDE SEQUENCE [LARGE SCALE GENOMIC DNA]</scope>
    <source>
        <strain evidence="1 2">NPDC049845</strain>
    </source>
</reference>
<evidence type="ECO:0000313" key="1">
    <source>
        <dbReference type="EMBL" id="MFI7266157.1"/>
    </source>
</evidence>
<name>A0ABW7ZVE0_9ACTN</name>
<keyword evidence="2" id="KW-1185">Reference proteome</keyword>
<dbReference type="Proteomes" id="UP001612812">
    <property type="component" value="Unassembled WGS sequence"/>
</dbReference>
<accession>A0ABW7ZVE0</accession>
<organism evidence="1 2">
    <name type="scientific">Micromonospora maritima</name>
    <dbReference type="NCBI Taxonomy" id="986711"/>
    <lineage>
        <taxon>Bacteria</taxon>
        <taxon>Bacillati</taxon>
        <taxon>Actinomycetota</taxon>
        <taxon>Actinomycetes</taxon>
        <taxon>Micromonosporales</taxon>
        <taxon>Micromonosporaceae</taxon>
        <taxon>Micromonospora</taxon>
    </lineage>
</organism>
<dbReference type="RefSeq" id="WP_396755683.1">
    <property type="nucleotide sequence ID" value="NZ_JBITLA010000006.1"/>
</dbReference>
<sequence length="87" mass="9930">MGHRDDRESDVRRLLDELCVNLGFCLPPEESRRLRESPPGGVDGFTDAVLAAEGMHGSEHPDLRREVRRVVERHLSRWPGTGDHPHR</sequence>